<reference evidence="16" key="1">
    <citation type="journal article" date="2020" name="Genome Biol.">
        <title>Gamete binning: chromosome-level and haplotype-resolved genome assembly enabled by high-throughput single-cell sequencing of gamete genomes.</title>
        <authorList>
            <person name="Campoy J.A."/>
            <person name="Sun H."/>
            <person name="Goel M."/>
            <person name="Jiao W.-B."/>
            <person name="Folz-Donahue K."/>
            <person name="Wang N."/>
            <person name="Rubio M."/>
            <person name="Liu C."/>
            <person name="Kukat C."/>
            <person name="Ruiz D."/>
            <person name="Huettel B."/>
            <person name="Schneeberger K."/>
        </authorList>
    </citation>
    <scope>NUCLEOTIDE SEQUENCE [LARGE SCALE GENOMIC DNA]</scope>
    <source>
        <strain evidence="16">cv. Rojo Pasion</strain>
    </source>
</reference>
<dbReference type="EMBL" id="CAEKDK010000003">
    <property type="protein sequence ID" value="CAB4271831.1"/>
    <property type="molecule type" value="Genomic_DNA"/>
</dbReference>
<dbReference type="NCBIfam" id="TIGR01614">
    <property type="entry name" value="PME_inhib"/>
    <property type="match status" value="1"/>
</dbReference>
<dbReference type="GO" id="GO:0004857">
    <property type="term" value="F:enzyme inhibitor activity"/>
    <property type="evidence" value="ECO:0007669"/>
    <property type="project" value="InterPro"/>
</dbReference>
<keyword evidence="16" id="KW-1185">Reference proteome</keyword>
<evidence type="ECO:0000256" key="9">
    <source>
        <dbReference type="ARBA" id="ARBA00023085"/>
    </source>
</evidence>
<dbReference type="OrthoDB" id="2019149at2759"/>
<dbReference type="InterPro" id="IPR000070">
    <property type="entry name" value="Pectinesterase_cat"/>
</dbReference>
<dbReference type="EC" id="3.1.1.11" evidence="5"/>
<evidence type="ECO:0000256" key="7">
    <source>
        <dbReference type="ARBA" id="ARBA00022525"/>
    </source>
</evidence>
<comment type="pathway">
    <text evidence="2">Glycan metabolism; pectin degradation; 2-dehydro-3-deoxy-D-gluconate from pectin: step 1/5.</text>
</comment>
<feature type="transmembrane region" description="Helical" evidence="11">
    <location>
        <begin position="7"/>
        <end position="31"/>
    </location>
</feature>
<dbReference type="InterPro" id="IPR012334">
    <property type="entry name" value="Pectin_lyas_fold"/>
</dbReference>
<dbReference type="Gene3D" id="1.20.140.40">
    <property type="entry name" value="Invertase/pectin methylesterase inhibitor family protein"/>
    <property type="match status" value="1"/>
</dbReference>
<evidence type="ECO:0000313" key="14">
    <source>
        <dbReference type="EMBL" id="CAB4302461.1"/>
    </source>
</evidence>
<sequence>MALNKKVVVSGISLILVVGAVIGAVVAIVHYNKKPKGESLTAQQKMVTQICNYTDFQPECQRSLGPVAQNNSADYKDYVKAALLSISEEAKKALNMSESLLVEARNGTSSKKSLEECKEMLKEAVAELQAVFSYVGDADLHTMEDRVMELKAWIGSVISYSTTCLDIIGDDDNKIFEALKDPIGNASAITDNALAIVGEIGSILGLFGMKINDKALRNLGTQRRLLEDELSSDGRSPSWFSASDRKLMALQDNGKLRPHAVVAKDGSGKYSSINAALKAYPYGQQGRYIIYVKAGVYQEYVTVDKKMTNVYMYGDGPRATLVTGQKSEAGTGDKISTSGTFQVFGAGFIGRSMGFSNTAGPQGRPAVALRTVGDQIAFFNCRISGYQDTLYMQAGRQFFRNCVISGHVDYIFGDARAFIQNSLIIVRKSSIPEQNQVFITAPGRQYSHEIGAIIIHNSRIVPEQKLLPTRFQVRTYLGRPWKPYARVVFMESTLADFIRPEGYSAWDGKAGNTEHAFFGEYKNRGPGANLAKRAKWNGGFYGEMDRATAEKFTAGPALLADRWLKFANIPYTPSFIHADS</sequence>
<evidence type="ECO:0000256" key="11">
    <source>
        <dbReference type="SAM" id="Phobius"/>
    </source>
</evidence>
<evidence type="ECO:0000256" key="3">
    <source>
        <dbReference type="ARBA" id="ARBA00006027"/>
    </source>
</evidence>
<dbReference type="InterPro" id="IPR006501">
    <property type="entry name" value="Pectinesterase_inhib_dom"/>
</dbReference>
<evidence type="ECO:0000256" key="4">
    <source>
        <dbReference type="ARBA" id="ARBA00007786"/>
    </source>
</evidence>
<comment type="similarity">
    <text evidence="4">In the C-terminal section; belongs to the pectinesterase family.</text>
</comment>
<reference evidence="14 15" key="2">
    <citation type="submission" date="2020-05" db="EMBL/GenBank/DDBJ databases">
        <authorList>
            <person name="Campoy J."/>
            <person name="Schneeberger K."/>
            <person name="Spophaly S."/>
        </authorList>
    </citation>
    <scope>NUCLEOTIDE SEQUENCE [LARGE SCALE GENOMIC DNA]</scope>
    <source>
        <strain evidence="14">PruArmRojPasFocal</strain>
    </source>
</reference>
<dbReference type="GO" id="GO:0042545">
    <property type="term" value="P:cell wall modification"/>
    <property type="evidence" value="ECO:0007669"/>
    <property type="project" value="InterPro"/>
</dbReference>
<evidence type="ECO:0000256" key="10">
    <source>
        <dbReference type="ARBA" id="ARBA00023316"/>
    </source>
</evidence>
<dbReference type="EMBL" id="CAEKKB010000003">
    <property type="protein sequence ID" value="CAB4302461.1"/>
    <property type="molecule type" value="Genomic_DNA"/>
</dbReference>
<comment type="similarity">
    <text evidence="3">In the N-terminal section; belongs to the PMEI family.</text>
</comment>
<protein>
    <recommendedName>
        <fullName evidence="5">pectinesterase</fullName>
        <ecNumber evidence="5">3.1.1.11</ecNumber>
    </recommendedName>
</protein>
<evidence type="ECO:0000313" key="15">
    <source>
        <dbReference type="Proteomes" id="UP000507222"/>
    </source>
</evidence>
<keyword evidence="11" id="KW-0812">Transmembrane</keyword>
<dbReference type="PANTHER" id="PTHR31707">
    <property type="entry name" value="PECTINESTERASE"/>
    <property type="match status" value="1"/>
</dbReference>
<keyword evidence="7" id="KW-0964">Secreted</keyword>
<evidence type="ECO:0000256" key="2">
    <source>
        <dbReference type="ARBA" id="ARBA00005184"/>
    </source>
</evidence>
<feature type="domain" description="Pectinesterase inhibitor" evidence="12">
    <location>
        <begin position="42"/>
        <end position="196"/>
    </location>
</feature>
<dbReference type="FunFam" id="2.160.20.10:FF:000029">
    <property type="entry name" value="Pectinesterase 4"/>
    <property type="match status" value="1"/>
</dbReference>
<dbReference type="CDD" id="cd15798">
    <property type="entry name" value="PMEI-like_3"/>
    <property type="match status" value="1"/>
</dbReference>
<evidence type="ECO:0000256" key="1">
    <source>
        <dbReference type="ARBA" id="ARBA00004191"/>
    </source>
</evidence>
<dbReference type="InterPro" id="IPR011050">
    <property type="entry name" value="Pectin_lyase_fold/virulence"/>
</dbReference>
<evidence type="ECO:0000259" key="12">
    <source>
        <dbReference type="SMART" id="SM00856"/>
    </source>
</evidence>
<comment type="subcellular location">
    <subcellularLocation>
        <location evidence="1">Secreted</location>
        <location evidence="1">Cell wall</location>
    </subcellularLocation>
</comment>
<evidence type="ECO:0000256" key="6">
    <source>
        <dbReference type="ARBA" id="ARBA00022512"/>
    </source>
</evidence>
<proteinExistence type="inferred from homology"/>
<dbReference type="Proteomes" id="UP000507245">
    <property type="component" value="Unassembled WGS sequence"/>
</dbReference>
<keyword evidence="8" id="KW-0378">Hydrolase</keyword>
<accession>A0A6J5WQ40</accession>
<dbReference type="SMART" id="SM00856">
    <property type="entry name" value="PMEI"/>
    <property type="match status" value="1"/>
</dbReference>
<dbReference type="InterPro" id="IPR035513">
    <property type="entry name" value="Invertase/methylesterase_inhib"/>
</dbReference>
<keyword evidence="6" id="KW-0134">Cell wall</keyword>
<dbReference type="Pfam" id="PF04043">
    <property type="entry name" value="PMEI"/>
    <property type="match status" value="1"/>
</dbReference>
<keyword evidence="10" id="KW-0961">Cell wall biogenesis/degradation</keyword>
<dbReference type="AlphaFoldDB" id="A0A6J5WQ40"/>
<evidence type="ECO:0000256" key="8">
    <source>
        <dbReference type="ARBA" id="ARBA00022801"/>
    </source>
</evidence>
<evidence type="ECO:0000313" key="13">
    <source>
        <dbReference type="EMBL" id="CAB4271831.1"/>
    </source>
</evidence>
<keyword evidence="9" id="KW-0063">Aspartyl esterase</keyword>
<dbReference type="Proteomes" id="UP000507222">
    <property type="component" value="Unassembled WGS sequence"/>
</dbReference>
<dbReference type="UniPathway" id="UPA00545">
    <property type="reaction ID" value="UER00823"/>
</dbReference>
<dbReference type="SUPFAM" id="SSF101148">
    <property type="entry name" value="Plant invertase/pectin methylesterase inhibitor"/>
    <property type="match status" value="1"/>
</dbReference>
<keyword evidence="11" id="KW-0472">Membrane</keyword>
<name>A0A6J5WQ40_PRUAR</name>
<dbReference type="GO" id="GO:0030599">
    <property type="term" value="F:pectinesterase activity"/>
    <property type="evidence" value="ECO:0007669"/>
    <property type="project" value="UniProtKB-EC"/>
</dbReference>
<dbReference type="Gene3D" id="2.160.20.10">
    <property type="entry name" value="Single-stranded right-handed beta-helix, Pectin lyase-like"/>
    <property type="match status" value="1"/>
</dbReference>
<gene>
    <name evidence="13" type="ORF">CURHAP_LOCUS18271</name>
    <name evidence="14" type="ORF">ORAREDHAP_LOCUS18241</name>
</gene>
<dbReference type="SUPFAM" id="SSF51126">
    <property type="entry name" value="Pectin lyase-like"/>
    <property type="match status" value="1"/>
</dbReference>
<evidence type="ECO:0000313" key="16">
    <source>
        <dbReference type="Proteomes" id="UP000507245"/>
    </source>
</evidence>
<organism evidence="14 16">
    <name type="scientific">Prunus armeniaca</name>
    <name type="common">Apricot</name>
    <name type="synonym">Armeniaca vulgaris</name>
    <dbReference type="NCBI Taxonomy" id="36596"/>
    <lineage>
        <taxon>Eukaryota</taxon>
        <taxon>Viridiplantae</taxon>
        <taxon>Streptophyta</taxon>
        <taxon>Embryophyta</taxon>
        <taxon>Tracheophyta</taxon>
        <taxon>Spermatophyta</taxon>
        <taxon>Magnoliopsida</taxon>
        <taxon>eudicotyledons</taxon>
        <taxon>Gunneridae</taxon>
        <taxon>Pentapetalae</taxon>
        <taxon>rosids</taxon>
        <taxon>fabids</taxon>
        <taxon>Rosales</taxon>
        <taxon>Rosaceae</taxon>
        <taxon>Amygdaloideae</taxon>
        <taxon>Amygdaleae</taxon>
        <taxon>Prunus</taxon>
    </lineage>
</organism>
<dbReference type="Pfam" id="PF01095">
    <property type="entry name" value="Pectinesterase"/>
    <property type="match status" value="1"/>
</dbReference>
<evidence type="ECO:0000256" key="5">
    <source>
        <dbReference type="ARBA" id="ARBA00013229"/>
    </source>
</evidence>
<dbReference type="GO" id="GO:0045490">
    <property type="term" value="P:pectin catabolic process"/>
    <property type="evidence" value="ECO:0007669"/>
    <property type="project" value="UniProtKB-UniPathway"/>
</dbReference>
<keyword evidence="11" id="KW-1133">Transmembrane helix</keyword>